<dbReference type="Pfam" id="PF00861">
    <property type="entry name" value="Ribosomal_L18p"/>
    <property type="match status" value="1"/>
</dbReference>
<evidence type="ECO:0000256" key="7">
    <source>
        <dbReference type="HAMAP-Rule" id="MF_01337"/>
    </source>
</evidence>
<evidence type="ECO:0000313" key="9">
    <source>
        <dbReference type="Proteomes" id="UP000886884"/>
    </source>
</evidence>
<comment type="function">
    <text evidence="7">This is one of the proteins that bind and probably mediate the attachment of the 5S RNA into the large ribosomal subunit, where it forms part of the central protuberance.</text>
</comment>
<dbReference type="Gene3D" id="3.30.420.100">
    <property type="match status" value="1"/>
</dbReference>
<dbReference type="InterPro" id="IPR004389">
    <property type="entry name" value="Ribosomal_uL18_bac-type"/>
</dbReference>
<accession>A0A9D1P4U4</accession>
<dbReference type="PANTHER" id="PTHR12899:SF3">
    <property type="entry name" value="LARGE RIBOSOMAL SUBUNIT PROTEIN UL18M"/>
    <property type="match status" value="1"/>
</dbReference>
<organism evidence="8 9">
    <name type="scientific">Candidatus Ornithocaccomicrobium faecavium</name>
    <dbReference type="NCBI Taxonomy" id="2840890"/>
    <lineage>
        <taxon>Bacteria</taxon>
        <taxon>Bacillati</taxon>
        <taxon>Bacillota</taxon>
        <taxon>Clostridia</taxon>
        <taxon>Candidatus Ornithocaccomicrobium</taxon>
    </lineage>
</organism>
<dbReference type="GO" id="GO:0006412">
    <property type="term" value="P:translation"/>
    <property type="evidence" value="ECO:0007669"/>
    <property type="project" value="UniProtKB-UniRule"/>
</dbReference>
<keyword evidence="3 7" id="KW-0694">RNA-binding</keyword>
<dbReference type="EMBL" id="DVOT01000020">
    <property type="protein sequence ID" value="HIV26549.1"/>
    <property type="molecule type" value="Genomic_DNA"/>
</dbReference>
<dbReference type="PANTHER" id="PTHR12899">
    <property type="entry name" value="39S RIBOSOMAL PROTEIN L18, MITOCHONDRIAL"/>
    <property type="match status" value="1"/>
</dbReference>
<dbReference type="HAMAP" id="MF_01337_B">
    <property type="entry name" value="Ribosomal_uL18_B"/>
    <property type="match status" value="1"/>
</dbReference>
<evidence type="ECO:0000256" key="5">
    <source>
        <dbReference type="ARBA" id="ARBA00023274"/>
    </source>
</evidence>
<reference evidence="8" key="1">
    <citation type="submission" date="2020-10" db="EMBL/GenBank/DDBJ databases">
        <authorList>
            <person name="Gilroy R."/>
        </authorList>
    </citation>
    <scope>NUCLEOTIDE SEQUENCE</scope>
    <source>
        <strain evidence="8">CHK183-6373</strain>
    </source>
</reference>
<keyword evidence="5 7" id="KW-0687">Ribonucleoprotein</keyword>
<evidence type="ECO:0000256" key="1">
    <source>
        <dbReference type="ARBA" id="ARBA00007116"/>
    </source>
</evidence>
<proteinExistence type="inferred from homology"/>
<comment type="caution">
    <text evidence="8">The sequence shown here is derived from an EMBL/GenBank/DDBJ whole genome shotgun (WGS) entry which is preliminary data.</text>
</comment>
<keyword evidence="2 7" id="KW-0699">rRNA-binding</keyword>
<dbReference type="CDD" id="cd00432">
    <property type="entry name" value="Ribosomal_L18_L5e"/>
    <property type="match status" value="1"/>
</dbReference>
<dbReference type="GO" id="GO:0003735">
    <property type="term" value="F:structural constituent of ribosome"/>
    <property type="evidence" value="ECO:0007669"/>
    <property type="project" value="InterPro"/>
</dbReference>
<dbReference type="Proteomes" id="UP000886884">
    <property type="component" value="Unassembled WGS sequence"/>
</dbReference>
<name>A0A9D1P4U4_9FIRM</name>
<comment type="similarity">
    <text evidence="1 7">Belongs to the universal ribosomal protein uL18 family.</text>
</comment>
<evidence type="ECO:0000256" key="4">
    <source>
        <dbReference type="ARBA" id="ARBA00022980"/>
    </source>
</evidence>
<comment type="subunit">
    <text evidence="7">Part of the 50S ribosomal subunit; part of the 5S rRNA/L5/L18/L25 subcomplex. Contacts the 5S and 23S rRNAs.</text>
</comment>
<protein>
    <recommendedName>
        <fullName evidence="6 7">Large ribosomal subunit protein uL18</fullName>
    </recommendedName>
</protein>
<dbReference type="InterPro" id="IPR057268">
    <property type="entry name" value="Ribosomal_L18"/>
</dbReference>
<dbReference type="InterPro" id="IPR005484">
    <property type="entry name" value="Ribosomal_uL18_bac/plant/anim"/>
</dbReference>
<keyword evidence="4 7" id="KW-0689">Ribosomal protein</keyword>
<dbReference type="SUPFAM" id="SSF53137">
    <property type="entry name" value="Translational machinery components"/>
    <property type="match status" value="1"/>
</dbReference>
<evidence type="ECO:0000256" key="3">
    <source>
        <dbReference type="ARBA" id="ARBA00022884"/>
    </source>
</evidence>
<dbReference type="GO" id="GO:0022625">
    <property type="term" value="C:cytosolic large ribosomal subunit"/>
    <property type="evidence" value="ECO:0007669"/>
    <property type="project" value="TreeGrafter"/>
</dbReference>
<dbReference type="FunFam" id="3.30.420.100:FF:000001">
    <property type="entry name" value="50S ribosomal protein L18"/>
    <property type="match status" value="1"/>
</dbReference>
<sequence length="122" mass="13370">MFSKRDRNEVRKIRHERVRKKISGTAARPRLCVYRSLKHIYAQIIDDSVGNTLVAASTVEKEIAGQLGELDKKGAAKLVGKVVAQRAKAKGIDNVVFDRGGYIYTGRVAELAAGAREGGLDF</sequence>
<dbReference type="NCBIfam" id="TIGR00060">
    <property type="entry name" value="L18_bact"/>
    <property type="match status" value="1"/>
</dbReference>
<reference evidence="8" key="2">
    <citation type="journal article" date="2021" name="PeerJ">
        <title>Extensive microbial diversity within the chicken gut microbiome revealed by metagenomics and culture.</title>
        <authorList>
            <person name="Gilroy R."/>
            <person name="Ravi A."/>
            <person name="Getino M."/>
            <person name="Pursley I."/>
            <person name="Horton D.L."/>
            <person name="Alikhan N.F."/>
            <person name="Baker D."/>
            <person name="Gharbi K."/>
            <person name="Hall N."/>
            <person name="Watson M."/>
            <person name="Adriaenssens E.M."/>
            <person name="Foster-Nyarko E."/>
            <person name="Jarju S."/>
            <person name="Secka A."/>
            <person name="Antonio M."/>
            <person name="Oren A."/>
            <person name="Chaudhuri R.R."/>
            <person name="La Ragione R."/>
            <person name="Hildebrand F."/>
            <person name="Pallen M.J."/>
        </authorList>
    </citation>
    <scope>NUCLEOTIDE SEQUENCE</scope>
    <source>
        <strain evidence="8">CHK183-6373</strain>
    </source>
</reference>
<gene>
    <name evidence="7 8" type="primary">rplR</name>
    <name evidence="8" type="ORF">IAA64_01150</name>
</gene>
<dbReference type="GO" id="GO:0008097">
    <property type="term" value="F:5S rRNA binding"/>
    <property type="evidence" value="ECO:0007669"/>
    <property type="project" value="TreeGrafter"/>
</dbReference>
<evidence type="ECO:0000256" key="2">
    <source>
        <dbReference type="ARBA" id="ARBA00022730"/>
    </source>
</evidence>
<evidence type="ECO:0000313" key="8">
    <source>
        <dbReference type="EMBL" id="HIV26549.1"/>
    </source>
</evidence>
<evidence type="ECO:0000256" key="6">
    <source>
        <dbReference type="ARBA" id="ARBA00035197"/>
    </source>
</evidence>
<dbReference type="AlphaFoldDB" id="A0A9D1P4U4"/>